<evidence type="ECO:0000256" key="1">
    <source>
        <dbReference type="ARBA" id="ARBA00005495"/>
    </source>
</evidence>
<sequence>MQVVFATAQDPGALQPRACDCSFCRGHGAAWVSDPAGALEVTEVVPGALREVRQGSASARFVLCADCGLLVCVLLDDADGVFAAVNASCLAEADRLRVAQPASPQTLPVSERRARWKALWVRQVRVVRTAA</sequence>
<evidence type="ECO:0000313" key="6">
    <source>
        <dbReference type="EMBL" id="MBS7456248.1"/>
    </source>
</evidence>
<dbReference type="RefSeq" id="WP_211927152.1">
    <property type="nucleotide sequence ID" value="NZ_JAGQFT020000002.1"/>
</dbReference>
<comment type="caution">
    <text evidence="5">The sequence shown here is derived from an EMBL/GenBank/DDBJ whole genome shotgun (WGS) entry which is preliminary data.</text>
</comment>
<name>A0A8J7VWR1_9GAMM</name>
<dbReference type="InterPro" id="IPR006913">
    <property type="entry name" value="CENP-V/GFA"/>
</dbReference>
<feature type="domain" description="CENP-V/GFA" evidence="4">
    <location>
        <begin position="1"/>
        <end position="103"/>
    </location>
</feature>
<dbReference type="Proteomes" id="UP000675747">
    <property type="component" value="Unassembled WGS sequence"/>
</dbReference>
<dbReference type="SUPFAM" id="SSF51316">
    <property type="entry name" value="Mss4-like"/>
    <property type="match status" value="1"/>
</dbReference>
<organism evidence="5">
    <name type="scientific">Coralloluteibacterium stylophorae</name>
    <dbReference type="NCBI Taxonomy" id="1776034"/>
    <lineage>
        <taxon>Bacteria</taxon>
        <taxon>Pseudomonadati</taxon>
        <taxon>Pseudomonadota</taxon>
        <taxon>Gammaproteobacteria</taxon>
        <taxon>Lysobacterales</taxon>
        <taxon>Lysobacteraceae</taxon>
        <taxon>Coralloluteibacterium</taxon>
    </lineage>
</organism>
<evidence type="ECO:0000256" key="2">
    <source>
        <dbReference type="ARBA" id="ARBA00022723"/>
    </source>
</evidence>
<comment type="similarity">
    <text evidence="1">Belongs to the Gfa family.</text>
</comment>
<keyword evidence="7" id="KW-1185">Reference proteome</keyword>
<dbReference type="GO" id="GO:0016846">
    <property type="term" value="F:carbon-sulfur lyase activity"/>
    <property type="evidence" value="ECO:0007669"/>
    <property type="project" value="InterPro"/>
</dbReference>
<dbReference type="GO" id="GO:0046872">
    <property type="term" value="F:metal ion binding"/>
    <property type="evidence" value="ECO:0007669"/>
    <property type="project" value="UniProtKB-KW"/>
</dbReference>
<proteinExistence type="inferred from homology"/>
<evidence type="ECO:0000256" key="3">
    <source>
        <dbReference type="ARBA" id="ARBA00022833"/>
    </source>
</evidence>
<dbReference type="AlphaFoldDB" id="A0A8J7VWR1"/>
<evidence type="ECO:0000313" key="5">
    <source>
        <dbReference type="EMBL" id="MBR0563234.1"/>
    </source>
</evidence>
<evidence type="ECO:0000259" key="4">
    <source>
        <dbReference type="PROSITE" id="PS51891"/>
    </source>
</evidence>
<evidence type="ECO:0000313" key="7">
    <source>
        <dbReference type="Proteomes" id="UP000675747"/>
    </source>
</evidence>
<accession>A0A8J7VWR1</accession>
<protein>
    <submittedName>
        <fullName evidence="5">Aldehyde-activating protein</fullName>
    </submittedName>
</protein>
<dbReference type="Gene3D" id="2.170.150.70">
    <property type="match status" value="1"/>
</dbReference>
<reference evidence="5" key="2">
    <citation type="submission" date="2021-04" db="EMBL/GenBank/DDBJ databases">
        <authorList>
            <person name="Karlyshev A.V."/>
        </authorList>
    </citation>
    <scope>NUCLEOTIDE SEQUENCE</scope>
    <source>
        <strain evidence="5">LMG 29479</strain>
    </source>
</reference>
<dbReference type="InterPro" id="IPR011057">
    <property type="entry name" value="Mss4-like_sf"/>
</dbReference>
<dbReference type="EMBL" id="JAGQFT020000002">
    <property type="protein sequence ID" value="MBS7456248.1"/>
    <property type="molecule type" value="Genomic_DNA"/>
</dbReference>
<dbReference type="EMBL" id="JAGQFT010000111">
    <property type="protein sequence ID" value="MBR0563234.1"/>
    <property type="molecule type" value="Genomic_DNA"/>
</dbReference>
<dbReference type="PROSITE" id="PS51891">
    <property type="entry name" value="CENP_V_GFA"/>
    <property type="match status" value="1"/>
</dbReference>
<keyword evidence="2" id="KW-0479">Metal-binding</keyword>
<reference evidence="6 7" key="1">
    <citation type="journal article" date="2021" name="Microbiol. Resour. Announc.">
        <title>Draft Genome Sequence of Coralloluteibacterium stylophorae LMG 29479T.</title>
        <authorList>
            <person name="Karlyshev A.V."/>
            <person name="Kudryashova E.B."/>
            <person name="Ariskina E.V."/>
            <person name="Conroy A.P."/>
            <person name="Abidueva E.Y."/>
        </authorList>
    </citation>
    <scope>NUCLEOTIDE SEQUENCE [LARGE SCALE GENOMIC DNA]</scope>
    <source>
        <strain evidence="6 7">LMG 29479</strain>
    </source>
</reference>
<gene>
    <name evidence="6" type="ORF">KB893_003740</name>
    <name evidence="5" type="ORF">KB893_12025</name>
</gene>
<keyword evidence="3" id="KW-0862">Zinc</keyword>